<dbReference type="EMBL" id="BTGU01000003">
    <property type="protein sequence ID" value="GMN32788.1"/>
    <property type="molecule type" value="Genomic_DNA"/>
</dbReference>
<comment type="caution">
    <text evidence="2">The sequence shown here is derived from an EMBL/GenBank/DDBJ whole genome shotgun (WGS) entry which is preliminary data.</text>
</comment>
<sequence length="378" mass="38251">MYHTYHTPYLILPFPPKALSVADDLLAADDERRQPIPDAGDPPPAPPSLAPAPAAPHPAPAPHSPLPCPRQPPQPSPAGPPAPAPPAPPTPGTPPQTSPHLPPPPGAPRCPPRQGPPHPLSLFSPFSIFSSLSLPLFLFQANDPPTSTGTHHPPPPSLSLLASRVGGLRAWKKERGRERKGKKERGGGGSPSGGTPRGAGGGGGKGWVRGGRGRGTWGRGALGGWSRSAGGGGLGGGGAAEWGVAAAWGPPGAGAGGGGVRGGSLALRVGCRHPSSAAGKSLAMEKILGGKGSCPVVAASHRRPHHRCHPVVITVAVTMHVLSPTGVVPPLVIVIASLPLRTTSLNGNNGRIVGQESRAIAMAGTKRQTLGLFQFTVH</sequence>
<keyword evidence="3" id="KW-1185">Reference proteome</keyword>
<evidence type="ECO:0000313" key="2">
    <source>
        <dbReference type="EMBL" id="GMN32788.1"/>
    </source>
</evidence>
<gene>
    <name evidence="2" type="ORF">TIFTF001_003830</name>
</gene>
<dbReference type="AlphaFoldDB" id="A0AA87ZTC5"/>
<feature type="compositionally biased region" description="Pro residues" evidence="1">
    <location>
        <begin position="40"/>
        <end position="119"/>
    </location>
</feature>
<reference evidence="2" key="1">
    <citation type="submission" date="2023-07" db="EMBL/GenBank/DDBJ databases">
        <title>draft genome sequence of fig (Ficus carica).</title>
        <authorList>
            <person name="Takahashi T."/>
            <person name="Nishimura K."/>
        </authorList>
    </citation>
    <scope>NUCLEOTIDE SEQUENCE</scope>
</reference>
<feature type="region of interest" description="Disordered" evidence="1">
    <location>
        <begin position="169"/>
        <end position="224"/>
    </location>
</feature>
<proteinExistence type="predicted"/>
<evidence type="ECO:0000313" key="3">
    <source>
        <dbReference type="Proteomes" id="UP001187192"/>
    </source>
</evidence>
<organism evidence="2 3">
    <name type="scientific">Ficus carica</name>
    <name type="common">Common fig</name>
    <dbReference type="NCBI Taxonomy" id="3494"/>
    <lineage>
        <taxon>Eukaryota</taxon>
        <taxon>Viridiplantae</taxon>
        <taxon>Streptophyta</taxon>
        <taxon>Embryophyta</taxon>
        <taxon>Tracheophyta</taxon>
        <taxon>Spermatophyta</taxon>
        <taxon>Magnoliopsida</taxon>
        <taxon>eudicotyledons</taxon>
        <taxon>Gunneridae</taxon>
        <taxon>Pentapetalae</taxon>
        <taxon>rosids</taxon>
        <taxon>fabids</taxon>
        <taxon>Rosales</taxon>
        <taxon>Moraceae</taxon>
        <taxon>Ficeae</taxon>
        <taxon>Ficus</taxon>
    </lineage>
</organism>
<dbReference type="Proteomes" id="UP001187192">
    <property type="component" value="Unassembled WGS sequence"/>
</dbReference>
<accession>A0AA87ZTC5</accession>
<protein>
    <submittedName>
        <fullName evidence="2">Uncharacterized protein</fullName>
    </submittedName>
</protein>
<feature type="region of interest" description="Disordered" evidence="1">
    <location>
        <begin position="23"/>
        <end position="121"/>
    </location>
</feature>
<feature type="compositionally biased region" description="Gly residues" evidence="1">
    <location>
        <begin position="187"/>
        <end position="224"/>
    </location>
</feature>
<name>A0AA87ZTC5_FICCA</name>
<evidence type="ECO:0000256" key="1">
    <source>
        <dbReference type="SAM" id="MobiDB-lite"/>
    </source>
</evidence>
<dbReference type="PRINTS" id="PR01217">
    <property type="entry name" value="PRICHEXTENSN"/>
</dbReference>